<dbReference type="PANTHER" id="PTHR39957">
    <property type="entry name" value="AT09846P1-RELATED"/>
    <property type="match status" value="1"/>
</dbReference>
<dbReference type="AlphaFoldDB" id="A0A9N9MH86"/>
<organism evidence="5 6">
    <name type="scientific">Ceutorhynchus assimilis</name>
    <name type="common">cabbage seed weevil</name>
    <dbReference type="NCBI Taxonomy" id="467358"/>
    <lineage>
        <taxon>Eukaryota</taxon>
        <taxon>Metazoa</taxon>
        <taxon>Ecdysozoa</taxon>
        <taxon>Arthropoda</taxon>
        <taxon>Hexapoda</taxon>
        <taxon>Insecta</taxon>
        <taxon>Pterygota</taxon>
        <taxon>Neoptera</taxon>
        <taxon>Endopterygota</taxon>
        <taxon>Coleoptera</taxon>
        <taxon>Polyphaga</taxon>
        <taxon>Cucujiformia</taxon>
        <taxon>Curculionidae</taxon>
        <taxon>Ceutorhynchinae</taxon>
        <taxon>Ceutorhynchus</taxon>
    </lineage>
</organism>
<dbReference type="GO" id="GO:0005576">
    <property type="term" value="C:extracellular region"/>
    <property type="evidence" value="ECO:0007669"/>
    <property type="project" value="UniProtKB-SubCell"/>
</dbReference>
<proteinExistence type="predicted"/>
<feature type="chain" id="PRO_5040282416" description="Single domain-containing protein" evidence="3">
    <location>
        <begin position="32"/>
        <end position="103"/>
    </location>
</feature>
<accession>A0A9N9MH86</accession>
<name>A0A9N9MH86_9CUCU</name>
<reference evidence="5" key="1">
    <citation type="submission" date="2022-01" db="EMBL/GenBank/DDBJ databases">
        <authorList>
            <person name="King R."/>
        </authorList>
    </citation>
    <scope>NUCLEOTIDE SEQUENCE</scope>
</reference>
<keyword evidence="6" id="KW-1185">Reference proteome</keyword>
<evidence type="ECO:0000256" key="1">
    <source>
        <dbReference type="ARBA" id="ARBA00004613"/>
    </source>
</evidence>
<dbReference type="EMBL" id="OU892287">
    <property type="protein sequence ID" value="CAG9762280.1"/>
    <property type="molecule type" value="Genomic_DNA"/>
</dbReference>
<evidence type="ECO:0000256" key="3">
    <source>
        <dbReference type="SAM" id="SignalP"/>
    </source>
</evidence>
<dbReference type="SMART" id="SM01318">
    <property type="entry name" value="SVWC"/>
    <property type="match status" value="1"/>
</dbReference>
<dbReference type="InterPro" id="IPR029277">
    <property type="entry name" value="SVWC_dom"/>
</dbReference>
<evidence type="ECO:0000259" key="4">
    <source>
        <dbReference type="SMART" id="SM01318"/>
    </source>
</evidence>
<dbReference type="Pfam" id="PF15430">
    <property type="entry name" value="SVWC"/>
    <property type="match status" value="1"/>
</dbReference>
<evidence type="ECO:0000256" key="2">
    <source>
        <dbReference type="ARBA" id="ARBA00022525"/>
    </source>
</evidence>
<comment type="subcellular location">
    <subcellularLocation>
        <location evidence="1">Secreted</location>
    </subcellularLocation>
</comment>
<dbReference type="InterPro" id="IPR053308">
    <property type="entry name" value="Vago-like"/>
</dbReference>
<keyword evidence="2" id="KW-0964">Secreted</keyword>
<dbReference type="PANTHER" id="PTHR39957:SF1">
    <property type="entry name" value="AT09846P1-RELATED"/>
    <property type="match status" value="1"/>
</dbReference>
<feature type="signal peptide" evidence="3">
    <location>
        <begin position="1"/>
        <end position="31"/>
    </location>
</feature>
<dbReference type="OrthoDB" id="6756588at2759"/>
<sequence length="103" mass="11309">MCWFKQTDIMKLTLFLSVFLAVVSIVFSGQALVPKEEGKPGHCYDEETGPMEKGDVKQILNKCTLATCTDDGTMVLHTCGAAVIDGKRVKPDFSKSYPECCNV</sequence>
<protein>
    <recommendedName>
        <fullName evidence="4">Single domain-containing protein</fullName>
    </recommendedName>
</protein>
<evidence type="ECO:0000313" key="5">
    <source>
        <dbReference type="EMBL" id="CAG9762280.1"/>
    </source>
</evidence>
<dbReference type="Proteomes" id="UP001152799">
    <property type="component" value="Chromosome 11"/>
</dbReference>
<evidence type="ECO:0000313" key="6">
    <source>
        <dbReference type="Proteomes" id="UP001152799"/>
    </source>
</evidence>
<feature type="domain" description="Single" evidence="4">
    <location>
        <begin position="43"/>
        <end position="101"/>
    </location>
</feature>
<gene>
    <name evidence="5" type="ORF">CEUTPL_LOCUS2963</name>
</gene>
<keyword evidence="3" id="KW-0732">Signal</keyword>